<accession>A0A4Y2F4Q2</accession>
<feature type="non-terminal residue" evidence="2">
    <location>
        <position position="1"/>
    </location>
</feature>
<evidence type="ECO:0000313" key="2">
    <source>
        <dbReference type="EMBL" id="GBM36512.1"/>
    </source>
</evidence>
<gene>
    <name evidence="2" type="ORF">AVEN_99138_1</name>
</gene>
<name>A0A4Y2F4Q2_ARAVE</name>
<protein>
    <submittedName>
        <fullName evidence="2">Uncharacterized protein</fullName>
    </submittedName>
</protein>
<dbReference type="AlphaFoldDB" id="A0A4Y2F4Q2"/>
<proteinExistence type="predicted"/>
<comment type="caution">
    <text evidence="2">The sequence shown here is derived from an EMBL/GenBank/DDBJ whole genome shotgun (WGS) entry which is preliminary data.</text>
</comment>
<reference evidence="2 3" key="1">
    <citation type="journal article" date="2019" name="Sci. Rep.">
        <title>Orb-weaving spider Araneus ventricosus genome elucidates the spidroin gene catalogue.</title>
        <authorList>
            <person name="Kono N."/>
            <person name="Nakamura H."/>
            <person name="Ohtoshi R."/>
            <person name="Moran D.A.P."/>
            <person name="Shinohara A."/>
            <person name="Yoshida Y."/>
            <person name="Fujiwara M."/>
            <person name="Mori M."/>
            <person name="Tomita M."/>
            <person name="Arakawa K."/>
        </authorList>
    </citation>
    <scope>NUCLEOTIDE SEQUENCE [LARGE SCALE GENOMIC DNA]</scope>
</reference>
<keyword evidence="3" id="KW-1185">Reference proteome</keyword>
<dbReference type="Proteomes" id="UP000499080">
    <property type="component" value="Unassembled WGS sequence"/>
</dbReference>
<feature type="compositionally biased region" description="Basic and acidic residues" evidence="1">
    <location>
        <begin position="14"/>
        <end position="27"/>
    </location>
</feature>
<feature type="compositionally biased region" description="Polar residues" evidence="1">
    <location>
        <begin position="1"/>
        <end position="13"/>
    </location>
</feature>
<evidence type="ECO:0000256" key="1">
    <source>
        <dbReference type="SAM" id="MobiDB-lite"/>
    </source>
</evidence>
<dbReference type="EMBL" id="BGPR01094914">
    <property type="protein sequence ID" value="GBM36512.1"/>
    <property type="molecule type" value="Genomic_DNA"/>
</dbReference>
<organism evidence="2 3">
    <name type="scientific">Araneus ventricosus</name>
    <name type="common">Orbweaver spider</name>
    <name type="synonym">Epeira ventricosa</name>
    <dbReference type="NCBI Taxonomy" id="182803"/>
    <lineage>
        <taxon>Eukaryota</taxon>
        <taxon>Metazoa</taxon>
        <taxon>Ecdysozoa</taxon>
        <taxon>Arthropoda</taxon>
        <taxon>Chelicerata</taxon>
        <taxon>Arachnida</taxon>
        <taxon>Araneae</taxon>
        <taxon>Araneomorphae</taxon>
        <taxon>Entelegynae</taxon>
        <taxon>Araneoidea</taxon>
        <taxon>Araneidae</taxon>
        <taxon>Araneus</taxon>
    </lineage>
</organism>
<feature type="region of interest" description="Disordered" evidence="1">
    <location>
        <begin position="1"/>
        <end position="27"/>
    </location>
</feature>
<sequence length="93" mass="10236">TRSAKFANPQQEINQERVRSEKEDVSPCSKDFKSPICVKVVKTICGPRVNLKPWSLGVVSLNHFCSCRVGRPTSVSRVGQGPKPSVLCRVVTP</sequence>
<evidence type="ECO:0000313" key="3">
    <source>
        <dbReference type="Proteomes" id="UP000499080"/>
    </source>
</evidence>